<dbReference type="Gene3D" id="3.10.20.90">
    <property type="entry name" value="Phosphatidylinositol 3-kinase Catalytic Subunit, Chain A, domain 1"/>
    <property type="match status" value="2"/>
</dbReference>
<evidence type="ECO:0000313" key="6">
    <source>
        <dbReference type="Proteomes" id="UP000005204"/>
    </source>
</evidence>
<dbReference type="OrthoDB" id="442921at2759"/>
<evidence type="ECO:0000256" key="2">
    <source>
        <dbReference type="ARBA" id="ARBA00023242"/>
    </source>
</evidence>
<evidence type="ECO:0000259" key="4">
    <source>
        <dbReference type="Pfam" id="PF11976"/>
    </source>
</evidence>
<dbReference type="CDD" id="cd01763">
    <property type="entry name" value="Ubl_SUMO_like"/>
    <property type="match status" value="1"/>
</dbReference>
<dbReference type="EnsemblMetazoa" id="XM_004933266.4">
    <property type="protein sequence ID" value="XP_004933323.1"/>
    <property type="gene ID" value="LOC101740389"/>
</dbReference>
<reference evidence="5" key="2">
    <citation type="submission" date="2022-06" db="UniProtKB">
        <authorList>
            <consortium name="EnsemblMetazoa"/>
        </authorList>
    </citation>
    <scope>IDENTIFICATION</scope>
    <source>
        <strain evidence="5">p50T (Dazao)</strain>
    </source>
</reference>
<gene>
    <name evidence="5" type="primary">101740389</name>
</gene>
<dbReference type="Proteomes" id="UP000005204">
    <property type="component" value="Unassembled WGS sequence"/>
</dbReference>
<feature type="region of interest" description="Disordered" evidence="3">
    <location>
        <begin position="78"/>
        <end position="181"/>
    </location>
</feature>
<dbReference type="InterPro" id="IPR052324">
    <property type="entry name" value="NFATC2-Int_DNA_Repair"/>
</dbReference>
<feature type="compositionally biased region" description="Basic residues" evidence="3">
    <location>
        <begin position="127"/>
        <end position="152"/>
    </location>
</feature>
<sequence>MSSSDSEDDCYGNAAQKLQQILLNKKKEHLITDTFNDSFDRYNLENPLSISGSHVTNTDRLIKDHDYVQVVKETVPKNNKRVTRSKGNVEAVIVDPVEPPSKRTRAKTKKNSEGTQQISRTPETGRGRSKRARNIRGRNTSRGRANRSRSTGRGRGNSHRETEDIPTFSIGNTDYYPDTSHSQTLFVTKPKDVVVLDTEDLDNEELSVKVYWKSSEIFKFQIRKYQKLKPIFDHFGNKENISNEKLYFTYNDVVIKIDDSPDSIGYNISRFIEGGIVNECVDTLTPKLDNDIVNGINVKFQCQNEKKPFQITISKDDTMSLAMLKCAEHFEKVLEKLLFYFDGDLISGKNTPKDLELEDGDCIDVKIVR</sequence>
<dbReference type="InterPro" id="IPR022617">
    <property type="entry name" value="Rad60/SUMO-like_dom"/>
</dbReference>
<dbReference type="SUPFAM" id="SSF54236">
    <property type="entry name" value="Ubiquitin-like"/>
    <property type="match status" value="2"/>
</dbReference>
<evidence type="ECO:0000313" key="5">
    <source>
        <dbReference type="EnsemblMetazoa" id="XP_004933323.1"/>
    </source>
</evidence>
<evidence type="ECO:0000256" key="1">
    <source>
        <dbReference type="ARBA" id="ARBA00004123"/>
    </source>
</evidence>
<dbReference type="Pfam" id="PF11976">
    <property type="entry name" value="Rad60-SLD"/>
    <property type="match status" value="1"/>
</dbReference>
<dbReference type="SMR" id="A0A8R2ASP2"/>
<organism evidence="5 6">
    <name type="scientific">Bombyx mori</name>
    <name type="common">Silk moth</name>
    <dbReference type="NCBI Taxonomy" id="7091"/>
    <lineage>
        <taxon>Eukaryota</taxon>
        <taxon>Metazoa</taxon>
        <taxon>Ecdysozoa</taxon>
        <taxon>Arthropoda</taxon>
        <taxon>Hexapoda</taxon>
        <taxon>Insecta</taxon>
        <taxon>Pterygota</taxon>
        <taxon>Neoptera</taxon>
        <taxon>Endopterygota</taxon>
        <taxon>Lepidoptera</taxon>
        <taxon>Glossata</taxon>
        <taxon>Ditrysia</taxon>
        <taxon>Bombycoidea</taxon>
        <taxon>Bombycidae</taxon>
        <taxon>Bombycinae</taxon>
        <taxon>Bombyx</taxon>
    </lineage>
</organism>
<name>A0A8R2ASP2_BOMMO</name>
<dbReference type="InterPro" id="IPR029071">
    <property type="entry name" value="Ubiquitin-like_domsf"/>
</dbReference>
<dbReference type="GO" id="GO:0045944">
    <property type="term" value="P:positive regulation of transcription by RNA polymerase II"/>
    <property type="evidence" value="ECO:0007669"/>
    <property type="project" value="TreeGrafter"/>
</dbReference>
<reference evidence="6" key="1">
    <citation type="journal article" date="2008" name="Insect Biochem. Mol. Biol.">
        <title>The genome of a lepidopteran model insect, the silkworm Bombyx mori.</title>
        <authorList>
            <consortium name="International Silkworm Genome Consortium"/>
        </authorList>
    </citation>
    <scope>NUCLEOTIDE SEQUENCE [LARGE SCALE GENOMIC DNA]</scope>
    <source>
        <strain evidence="6">p50T</strain>
    </source>
</reference>
<dbReference type="PANTHER" id="PTHR47187:SF1">
    <property type="entry name" value="NFATC2-INTERACTING PROTEIN"/>
    <property type="match status" value="1"/>
</dbReference>
<feature type="compositionally biased region" description="Polar residues" evidence="3">
    <location>
        <begin position="113"/>
        <end position="122"/>
    </location>
</feature>
<keyword evidence="2" id="KW-0539">Nucleus</keyword>
<accession>A0A8R2ASP2</accession>
<comment type="subcellular location">
    <subcellularLocation>
        <location evidence="1">Nucleus</location>
    </subcellularLocation>
</comment>
<evidence type="ECO:0000256" key="3">
    <source>
        <dbReference type="SAM" id="MobiDB-lite"/>
    </source>
</evidence>
<dbReference type="OMA" id="ILMVQCQ"/>
<feature type="domain" description="Rad60/SUMO-like" evidence="4">
    <location>
        <begin position="296"/>
        <end position="367"/>
    </location>
</feature>
<keyword evidence="6" id="KW-1185">Reference proteome</keyword>
<dbReference type="AlphaFoldDB" id="A0A8R2ASP2"/>
<dbReference type="KEGG" id="bmor:101740389"/>
<dbReference type="GO" id="GO:0005634">
    <property type="term" value="C:nucleus"/>
    <property type="evidence" value="ECO:0007669"/>
    <property type="project" value="UniProtKB-SubCell"/>
</dbReference>
<proteinExistence type="predicted"/>
<protein>
    <recommendedName>
        <fullName evidence="4">Rad60/SUMO-like domain-containing protein</fullName>
    </recommendedName>
</protein>
<dbReference type="PANTHER" id="PTHR47187">
    <property type="entry name" value="NFATC2-INTERACTING PROTEIN"/>
    <property type="match status" value="1"/>
</dbReference>